<reference evidence="14" key="1">
    <citation type="submission" date="2020-10" db="EMBL/GenBank/DDBJ databases">
        <authorList>
            <person name="Gilroy R."/>
        </authorList>
    </citation>
    <scope>NUCLEOTIDE SEQUENCE</scope>
    <source>
        <strain evidence="14">CHK189-12415</strain>
    </source>
</reference>
<keyword evidence="5 12" id="KW-0808">Transferase</keyword>
<evidence type="ECO:0000256" key="3">
    <source>
        <dbReference type="ARBA" id="ARBA00022490"/>
    </source>
</evidence>
<evidence type="ECO:0000256" key="10">
    <source>
        <dbReference type="ARBA" id="ARBA00038367"/>
    </source>
</evidence>
<dbReference type="EMBL" id="DVHA01000257">
    <property type="protein sequence ID" value="HIR61489.1"/>
    <property type="molecule type" value="Genomic_DNA"/>
</dbReference>
<accession>A0A9D1DZ73</accession>
<keyword evidence="9 12" id="KW-0961">Cell wall biogenesis/degradation</keyword>
<dbReference type="PANTHER" id="PTHR43783:SF1">
    <property type="entry name" value="UDP-N-ACETYLGLUCOSAMINE 1-CARBOXYVINYLTRANSFERASE"/>
    <property type="match status" value="1"/>
</dbReference>
<feature type="binding site" evidence="12">
    <location>
        <position position="360"/>
    </location>
    <ligand>
        <name>UDP-N-acetyl-alpha-D-glucosamine</name>
        <dbReference type="ChEBI" id="CHEBI:57705"/>
    </ligand>
</feature>
<dbReference type="Pfam" id="PF00275">
    <property type="entry name" value="EPSP_synthase"/>
    <property type="match status" value="1"/>
</dbReference>
<feature type="domain" description="Enolpyruvate transferase" evidence="13">
    <location>
        <begin position="40"/>
        <end position="439"/>
    </location>
</feature>
<name>A0A9D1DZ73_9FIRM</name>
<evidence type="ECO:0000256" key="8">
    <source>
        <dbReference type="ARBA" id="ARBA00023306"/>
    </source>
</evidence>
<keyword evidence="8 12" id="KW-0131">Cell cycle</keyword>
<evidence type="ECO:0000313" key="15">
    <source>
        <dbReference type="Proteomes" id="UP000824241"/>
    </source>
</evidence>
<dbReference type="InterPro" id="IPR013792">
    <property type="entry name" value="RNA3'P_cycl/enolpyr_Trfase_a/b"/>
</dbReference>
<dbReference type="InterPro" id="IPR050068">
    <property type="entry name" value="MurA_subfamily"/>
</dbReference>
<evidence type="ECO:0000256" key="11">
    <source>
        <dbReference type="ARBA" id="ARBA00047527"/>
    </source>
</evidence>
<dbReference type="NCBIfam" id="TIGR01072">
    <property type="entry name" value="murA"/>
    <property type="match status" value="1"/>
</dbReference>
<proteinExistence type="inferred from homology"/>
<keyword evidence="6 12" id="KW-0133">Cell shape</keyword>
<evidence type="ECO:0000256" key="7">
    <source>
        <dbReference type="ARBA" id="ARBA00022984"/>
    </source>
</evidence>
<evidence type="ECO:0000313" key="14">
    <source>
        <dbReference type="EMBL" id="HIR61489.1"/>
    </source>
</evidence>
<comment type="caution">
    <text evidence="12">Lacks conserved residue(s) required for the propagation of feature annotation.</text>
</comment>
<evidence type="ECO:0000256" key="6">
    <source>
        <dbReference type="ARBA" id="ARBA00022960"/>
    </source>
</evidence>
<dbReference type="GO" id="GO:0019277">
    <property type="term" value="P:UDP-N-acetylgalactosamine biosynthetic process"/>
    <property type="evidence" value="ECO:0007669"/>
    <property type="project" value="InterPro"/>
</dbReference>
<comment type="similarity">
    <text evidence="10 12">Belongs to the EPSP synthase family. MurA subfamily.</text>
</comment>
<evidence type="ECO:0000256" key="5">
    <source>
        <dbReference type="ARBA" id="ARBA00022679"/>
    </source>
</evidence>
<comment type="caution">
    <text evidence="14">The sequence shown here is derived from an EMBL/GenBank/DDBJ whole genome shotgun (WGS) entry which is preliminary data.</text>
</comment>
<dbReference type="EC" id="2.5.1.7" evidence="12"/>
<feature type="active site" description="Proton donor" evidence="12">
    <location>
        <position position="149"/>
    </location>
</feature>
<dbReference type="GO" id="GO:0009252">
    <property type="term" value="P:peptidoglycan biosynthetic process"/>
    <property type="evidence" value="ECO:0007669"/>
    <property type="project" value="UniProtKB-UniRule"/>
</dbReference>
<dbReference type="NCBIfam" id="NF006873">
    <property type="entry name" value="PRK09369.1"/>
    <property type="match status" value="1"/>
</dbReference>
<dbReference type="Gene3D" id="3.65.10.10">
    <property type="entry name" value="Enolpyruvate transferase domain"/>
    <property type="match status" value="2"/>
</dbReference>
<dbReference type="Proteomes" id="UP000824241">
    <property type="component" value="Unassembled WGS sequence"/>
</dbReference>
<dbReference type="GO" id="GO:0005737">
    <property type="term" value="C:cytoplasm"/>
    <property type="evidence" value="ECO:0007669"/>
    <property type="project" value="UniProtKB-SubCell"/>
</dbReference>
<dbReference type="GO" id="GO:0071555">
    <property type="term" value="P:cell wall organization"/>
    <property type="evidence" value="ECO:0007669"/>
    <property type="project" value="UniProtKB-KW"/>
</dbReference>
<comment type="pathway">
    <text evidence="2 12">Cell wall biogenesis; peptidoglycan biosynthesis.</text>
</comment>
<comment type="function">
    <text evidence="12">Cell wall formation. Adds enolpyruvyl to UDP-N-acetylglucosamine.</text>
</comment>
<evidence type="ECO:0000259" key="13">
    <source>
        <dbReference type="Pfam" id="PF00275"/>
    </source>
</evidence>
<evidence type="ECO:0000256" key="2">
    <source>
        <dbReference type="ARBA" id="ARBA00004752"/>
    </source>
</evidence>
<evidence type="ECO:0000256" key="1">
    <source>
        <dbReference type="ARBA" id="ARBA00004496"/>
    </source>
</evidence>
<dbReference type="CDD" id="cd01555">
    <property type="entry name" value="UdpNAET"/>
    <property type="match status" value="1"/>
</dbReference>
<dbReference type="SUPFAM" id="SSF55205">
    <property type="entry name" value="EPT/RTPC-like"/>
    <property type="match status" value="1"/>
</dbReference>
<feature type="binding site" evidence="12">
    <location>
        <begin position="55"/>
        <end position="56"/>
    </location>
    <ligand>
        <name>phosphoenolpyruvate</name>
        <dbReference type="ChEBI" id="CHEBI:58702"/>
    </ligand>
</feature>
<dbReference type="AlphaFoldDB" id="A0A9D1DZ73"/>
<dbReference type="InterPro" id="IPR036968">
    <property type="entry name" value="Enolpyruvate_Tfrase_sf"/>
</dbReference>
<dbReference type="GO" id="GO:0008360">
    <property type="term" value="P:regulation of cell shape"/>
    <property type="evidence" value="ECO:0007669"/>
    <property type="project" value="UniProtKB-KW"/>
</dbReference>
<dbReference type="InterPro" id="IPR005750">
    <property type="entry name" value="UDP_GlcNAc_COvinyl_MurA"/>
</dbReference>
<keyword evidence="7 12" id="KW-0573">Peptidoglycan synthesis</keyword>
<sequence>MTPVSPGPYREAPPCEGLCRSCRAEGCGKKEEAGRCFRIRGGRPLKGSVSVHGAKNSVLPIFAAAVLCRTPVHLARVPRLSDTGVSLRILESLGCISALSEDEAVVDPSAVTGSRIPDRLVREMRSSSVFLGSVAARTGEAYLCLPGGCELGARPIDLHLMGLRALGMTIEEKGEKLHAYHNGLKGADITLPFPSVGATENILMAAVLAKGRTVLRGAAREPEIQDLCRFLRRCGAGIVGDGGPVLYIDGVPELMGCSYAVMGDRIEAATLLIAAAVTGGEVEVRGFSPADTGAVLGVLRRMGARLRVYRDRVQLSAPHRLITPGRVDTAPFPGFPTDVQPVLSAAAALAEGETVIGENIFDSRFKHLSQLVQMGADVRIDGRTAYIRGVESLHGAGLKALDLRGGAALVTAALAAEGESRIGGLQHIERGYERLEETLSALGAEIERV</sequence>
<evidence type="ECO:0000256" key="12">
    <source>
        <dbReference type="HAMAP-Rule" id="MF_00111"/>
    </source>
</evidence>
<feature type="binding site" evidence="12">
    <location>
        <position position="125"/>
    </location>
    <ligand>
        <name>UDP-N-acetyl-alpha-D-glucosamine</name>
        <dbReference type="ChEBI" id="CHEBI:57705"/>
    </ligand>
</feature>
<dbReference type="InterPro" id="IPR001986">
    <property type="entry name" value="Enolpyruvate_Tfrase_dom"/>
</dbReference>
<reference evidence="14" key="2">
    <citation type="journal article" date="2021" name="PeerJ">
        <title>Extensive microbial diversity within the chicken gut microbiome revealed by metagenomics and culture.</title>
        <authorList>
            <person name="Gilroy R."/>
            <person name="Ravi A."/>
            <person name="Getino M."/>
            <person name="Pursley I."/>
            <person name="Horton D.L."/>
            <person name="Alikhan N.F."/>
            <person name="Baker D."/>
            <person name="Gharbi K."/>
            <person name="Hall N."/>
            <person name="Watson M."/>
            <person name="Adriaenssens E.M."/>
            <person name="Foster-Nyarko E."/>
            <person name="Jarju S."/>
            <person name="Secka A."/>
            <person name="Antonio M."/>
            <person name="Oren A."/>
            <person name="Chaudhuri R.R."/>
            <person name="La Ragione R."/>
            <person name="Hildebrand F."/>
            <person name="Pallen M.J."/>
        </authorList>
    </citation>
    <scope>NUCLEOTIDE SEQUENCE</scope>
    <source>
        <strain evidence="14">CHK189-12415</strain>
    </source>
</reference>
<keyword evidence="3 12" id="KW-0963">Cytoplasm</keyword>
<protein>
    <recommendedName>
        <fullName evidence="12">UDP-N-acetylglucosamine 1-carboxyvinyltransferase</fullName>
        <ecNumber evidence="12">2.5.1.7</ecNumber>
    </recommendedName>
    <alternativeName>
        <fullName evidence="12">Enoylpyruvate transferase</fullName>
    </alternativeName>
    <alternativeName>
        <fullName evidence="12">UDP-N-acetylglucosamine enolpyruvyl transferase</fullName>
        <shortName evidence="12">EPT</shortName>
    </alternativeName>
</protein>
<dbReference type="GO" id="GO:0008760">
    <property type="term" value="F:UDP-N-acetylglucosamine 1-carboxyvinyltransferase activity"/>
    <property type="evidence" value="ECO:0007669"/>
    <property type="project" value="UniProtKB-UniRule"/>
</dbReference>
<feature type="binding site" evidence="12">
    <location>
        <begin position="154"/>
        <end position="158"/>
    </location>
    <ligand>
        <name>UDP-N-acetyl-alpha-D-glucosamine</name>
        <dbReference type="ChEBI" id="CHEBI:57705"/>
    </ligand>
</feature>
<evidence type="ECO:0000256" key="9">
    <source>
        <dbReference type="ARBA" id="ARBA00023316"/>
    </source>
</evidence>
<keyword evidence="12" id="KW-0670">Pyruvate</keyword>
<evidence type="ECO:0000256" key="4">
    <source>
        <dbReference type="ARBA" id="ARBA00022618"/>
    </source>
</evidence>
<organism evidence="14 15">
    <name type="scientific">Candidatus Faecivivens stercoravium</name>
    <dbReference type="NCBI Taxonomy" id="2840803"/>
    <lineage>
        <taxon>Bacteria</taxon>
        <taxon>Bacillati</taxon>
        <taxon>Bacillota</taxon>
        <taxon>Clostridia</taxon>
        <taxon>Eubacteriales</taxon>
        <taxon>Oscillospiraceae</taxon>
        <taxon>Oscillospiraceae incertae sedis</taxon>
        <taxon>Candidatus Faecivivens</taxon>
    </lineage>
</organism>
<keyword evidence="4 12" id="KW-0132">Cell division</keyword>
<gene>
    <name evidence="12 14" type="primary">murA</name>
    <name evidence="14" type="ORF">IAB37_07955</name>
</gene>
<dbReference type="GO" id="GO:0051301">
    <property type="term" value="P:cell division"/>
    <property type="evidence" value="ECO:0007669"/>
    <property type="project" value="UniProtKB-KW"/>
</dbReference>
<comment type="subcellular location">
    <subcellularLocation>
        <location evidence="1 12">Cytoplasm</location>
    </subcellularLocation>
</comment>
<feature type="modified residue" description="2-(S-cysteinyl)pyruvic acid O-phosphothioketal" evidence="12">
    <location>
        <position position="149"/>
    </location>
</feature>
<dbReference type="HAMAP" id="MF_00111">
    <property type="entry name" value="MurA"/>
    <property type="match status" value="1"/>
</dbReference>
<comment type="catalytic activity">
    <reaction evidence="11 12">
        <text>phosphoenolpyruvate + UDP-N-acetyl-alpha-D-glucosamine = UDP-N-acetyl-3-O-(1-carboxyvinyl)-alpha-D-glucosamine + phosphate</text>
        <dbReference type="Rhea" id="RHEA:18681"/>
        <dbReference type="ChEBI" id="CHEBI:43474"/>
        <dbReference type="ChEBI" id="CHEBI:57705"/>
        <dbReference type="ChEBI" id="CHEBI:58702"/>
        <dbReference type="ChEBI" id="CHEBI:68483"/>
        <dbReference type="EC" id="2.5.1.7"/>
    </reaction>
</comment>
<dbReference type="PANTHER" id="PTHR43783">
    <property type="entry name" value="UDP-N-ACETYLGLUCOSAMINE 1-CARBOXYVINYLTRANSFERASE"/>
    <property type="match status" value="1"/>
</dbReference>
<feature type="binding site" evidence="12">
    <location>
        <position position="338"/>
    </location>
    <ligand>
        <name>UDP-N-acetyl-alpha-D-glucosamine</name>
        <dbReference type="ChEBI" id="CHEBI:57705"/>
    </ligand>
</feature>